<reference evidence="1 2" key="1">
    <citation type="journal article" date="2012" name="BMC Genomics">
        <title>Comparative genomic analysis and phylogenetic position of Theileria equi.</title>
        <authorList>
            <person name="Kappmeyer L.S."/>
            <person name="Thiagarajan M."/>
            <person name="Herndon D.R."/>
            <person name="Ramsay J.D."/>
            <person name="Caler E."/>
            <person name="Djikeng A."/>
            <person name="Gillespie J.J."/>
            <person name="Lau A.O."/>
            <person name="Roalson E.H."/>
            <person name="Silva J.C."/>
            <person name="Silva M.G."/>
            <person name="Suarez C.E."/>
            <person name="Ueti M.W."/>
            <person name="Nene V.M."/>
            <person name="Mealey R.H."/>
            <person name="Knowles D.P."/>
            <person name="Brayton K.A."/>
        </authorList>
    </citation>
    <scope>NUCLEOTIDE SEQUENCE [LARGE SCALE GENOMIC DNA]</scope>
    <source>
        <strain evidence="1 2">WA</strain>
    </source>
</reference>
<gene>
    <name evidence="1" type="ORF">BEWA_017770</name>
</gene>
<dbReference type="KEGG" id="beq:BEWA_017770"/>
<protein>
    <recommendedName>
        <fullName evidence="3">Ribosomal protein L25 beta domain-containing protein</fullName>
    </recommendedName>
</protein>
<keyword evidence="2" id="KW-1185">Reference proteome</keyword>
<dbReference type="VEuPathDB" id="PiroplasmaDB:BEWA_017770"/>
<dbReference type="EMBL" id="CP001669">
    <property type="protein sequence ID" value="AFZ78936.1"/>
    <property type="molecule type" value="Genomic_DNA"/>
</dbReference>
<dbReference type="RefSeq" id="XP_004828602.1">
    <property type="nucleotide sequence ID" value="XM_004828545.1"/>
</dbReference>
<dbReference type="GO" id="GO:0008097">
    <property type="term" value="F:5S rRNA binding"/>
    <property type="evidence" value="ECO:0007669"/>
    <property type="project" value="TreeGrafter"/>
</dbReference>
<accession>L0AVA3</accession>
<dbReference type="AlphaFoldDB" id="L0AVA3"/>
<name>L0AVA3_THEEQ</name>
<dbReference type="InterPro" id="IPR011035">
    <property type="entry name" value="Ribosomal_bL25/Gln-tRNA_synth"/>
</dbReference>
<dbReference type="GO" id="GO:0003735">
    <property type="term" value="F:structural constituent of ribosome"/>
    <property type="evidence" value="ECO:0007669"/>
    <property type="project" value="InterPro"/>
</dbReference>
<dbReference type="PANTHER" id="PTHR33284">
    <property type="entry name" value="RIBOSOMAL PROTEIN L25/GLN-TRNA SYNTHETASE, ANTI-CODON-BINDING DOMAIN-CONTAINING PROTEIN"/>
    <property type="match status" value="1"/>
</dbReference>
<evidence type="ECO:0008006" key="3">
    <source>
        <dbReference type="Google" id="ProtNLM"/>
    </source>
</evidence>
<dbReference type="PANTHER" id="PTHR33284:SF1">
    <property type="entry name" value="RIBOSOMAL PROTEIN L25_GLN-TRNA SYNTHETASE, ANTI-CODON-BINDING DOMAIN-CONTAINING PROTEIN"/>
    <property type="match status" value="1"/>
</dbReference>
<dbReference type="OrthoDB" id="6752799at2759"/>
<dbReference type="InterPro" id="IPR020930">
    <property type="entry name" value="Ribosomal_uL5_bac-type"/>
</dbReference>
<dbReference type="GeneID" id="15807339"/>
<sequence>MIDMYYKKCLKRQHWTILKRELINFFQERERCTEVTLNALEWPKFIRREVLWSEGLIPALISGHGPSHKICLRREHIYPLAFEEEHGHLSHLFTGRLYNLRLGGNVIKCIISHVQADPVEKSLYFLKFKRHIEGEISEVDIPCTLIGLMASPAYLKGYHIELMMPTVKCEVAGATIPPPFKIDVSNLDYKEPFSSIYLEDILHLLPKDESVLFHRSYDIEKQEVVCAYLPGTLPEEPLPSDYVDPNFLNKKGRRIHLTYKGFWPKQ</sequence>
<evidence type="ECO:0000313" key="1">
    <source>
        <dbReference type="EMBL" id="AFZ78936.1"/>
    </source>
</evidence>
<dbReference type="SUPFAM" id="SSF50715">
    <property type="entry name" value="Ribosomal protein L25-like"/>
    <property type="match status" value="1"/>
</dbReference>
<dbReference type="eggNOG" id="ENOG502QYUZ">
    <property type="taxonomic scope" value="Eukaryota"/>
</dbReference>
<dbReference type="GO" id="GO:0006412">
    <property type="term" value="P:translation"/>
    <property type="evidence" value="ECO:0007669"/>
    <property type="project" value="InterPro"/>
</dbReference>
<organism evidence="1 2">
    <name type="scientific">Theileria equi strain WA</name>
    <dbReference type="NCBI Taxonomy" id="1537102"/>
    <lineage>
        <taxon>Eukaryota</taxon>
        <taxon>Sar</taxon>
        <taxon>Alveolata</taxon>
        <taxon>Apicomplexa</taxon>
        <taxon>Aconoidasida</taxon>
        <taxon>Piroplasmida</taxon>
        <taxon>Theileriidae</taxon>
        <taxon>Theileria</taxon>
    </lineage>
</organism>
<dbReference type="GO" id="GO:0022625">
    <property type="term" value="C:cytosolic large ribosomal subunit"/>
    <property type="evidence" value="ECO:0007669"/>
    <property type="project" value="TreeGrafter"/>
</dbReference>
<proteinExistence type="predicted"/>
<evidence type="ECO:0000313" key="2">
    <source>
        <dbReference type="Proteomes" id="UP000031512"/>
    </source>
</evidence>
<dbReference type="Proteomes" id="UP000031512">
    <property type="component" value="Chromosome 1"/>
</dbReference>